<evidence type="ECO:0000313" key="1">
    <source>
        <dbReference type="EMBL" id="CAE07551.1"/>
    </source>
</evidence>
<keyword evidence="2" id="KW-1185">Reference proteome</keyword>
<sequence>MLEDRFMQVSMIYVHISRHVLTVLSGLLIVVTLSSCTLRNEPPRAIVIEALQSQIQTTQVSIAQSLDLQPVASAPAVSRVRVDHQEVLKVEGERFVHLKGSFDWQLPRDSVRVDSAFDLYLQRGSHGEGWSLARPAASNGGEAQRWLLYPLGLPTS</sequence>
<dbReference type="KEGG" id="syw:SYNW1036"/>
<proteinExistence type="predicted"/>
<dbReference type="AlphaFoldDB" id="Q7U7E9"/>
<name>Q7U7E9_PARMW</name>
<accession>Q7U7E9</accession>
<organism evidence="1 2">
    <name type="scientific">Parasynechococcus marenigrum (strain WH8102)</name>
    <dbReference type="NCBI Taxonomy" id="84588"/>
    <lineage>
        <taxon>Bacteria</taxon>
        <taxon>Bacillati</taxon>
        <taxon>Cyanobacteriota</taxon>
        <taxon>Cyanophyceae</taxon>
        <taxon>Synechococcales</taxon>
        <taxon>Prochlorococcaceae</taxon>
        <taxon>Parasynechococcus</taxon>
        <taxon>Parasynechococcus marenigrum</taxon>
    </lineage>
</organism>
<dbReference type="EMBL" id="BX569691">
    <property type="protein sequence ID" value="CAE07551.1"/>
    <property type="molecule type" value="Genomic_DNA"/>
</dbReference>
<dbReference type="HOGENOM" id="CLU_131569_0_0_3"/>
<dbReference type="eggNOG" id="ENOG5032VA9">
    <property type="taxonomic scope" value="Bacteria"/>
</dbReference>
<evidence type="ECO:0000313" key="2">
    <source>
        <dbReference type="Proteomes" id="UP000001422"/>
    </source>
</evidence>
<reference evidence="1 2" key="1">
    <citation type="journal article" date="2003" name="Nature">
        <title>The genome of a motile marine Synechococcus.</title>
        <authorList>
            <person name="Palenik B."/>
            <person name="Brahamsha B."/>
            <person name="Larimer F."/>
            <person name="Land M."/>
            <person name="Hauser L."/>
            <person name="Chain P."/>
            <person name="Lamerdin J."/>
            <person name="Regala W."/>
            <person name="Allen E.A."/>
            <person name="McCarren J."/>
            <person name="Paulsen I."/>
            <person name="Dufresne A."/>
            <person name="Partensky F."/>
            <person name="Webb E."/>
            <person name="Waterbury J."/>
        </authorList>
    </citation>
    <scope>NUCLEOTIDE SEQUENCE [LARGE SCALE GENOMIC DNA]</scope>
    <source>
        <strain evidence="1 2">WH8102</strain>
    </source>
</reference>
<dbReference type="Proteomes" id="UP000001422">
    <property type="component" value="Chromosome"/>
</dbReference>
<protein>
    <submittedName>
        <fullName evidence="1">Uncharacterized protein</fullName>
    </submittedName>
</protein>
<gene>
    <name evidence="1" type="ordered locus">SYNW1036</name>
</gene>